<evidence type="ECO:0000256" key="1">
    <source>
        <dbReference type="ARBA" id="ARBA00004308"/>
    </source>
</evidence>
<dbReference type="InterPro" id="IPR057057">
    <property type="entry name" value="Spectrin_SYNE1"/>
</dbReference>
<feature type="coiled-coil region" evidence="6">
    <location>
        <begin position="491"/>
        <end position="518"/>
    </location>
</feature>
<keyword evidence="2" id="KW-0597">Phosphoprotein</keyword>
<gene>
    <name evidence="9" type="ORF">CCH79_00000557</name>
</gene>
<dbReference type="SMART" id="SM00033">
    <property type="entry name" value="CH"/>
    <property type="match status" value="1"/>
</dbReference>
<feature type="compositionally biased region" description="Polar residues" evidence="7">
    <location>
        <begin position="724"/>
        <end position="733"/>
    </location>
</feature>
<proteinExistence type="predicted"/>
<evidence type="ECO:0000313" key="9">
    <source>
        <dbReference type="EMBL" id="PWA27934.1"/>
    </source>
</evidence>
<feature type="domain" description="Calponin-homology (CH)" evidence="8">
    <location>
        <begin position="43"/>
        <end position="156"/>
    </location>
</feature>
<dbReference type="InterPro" id="IPR036872">
    <property type="entry name" value="CH_dom_sf"/>
</dbReference>
<keyword evidence="5" id="KW-0009">Actin-binding</keyword>
<dbReference type="AlphaFoldDB" id="A0A315VYB3"/>
<sequence>MEFRKVHFSDVVEHEQIQKRTFTNWINAQLAKRSVKQLVPTPLDGDAELLTWSRSINRASVEQNGLVHCTANVKDFKSSWRSGEAFLAILCSLRPELVDLSRVQTRSNQENLEEAFHLAERELHIPRLLEPQDVDVKDPDEKSIMTYVAQFLQYSNDLPSPDDHLQKVVSSFPPFGTSHLSGDLLFPLTLSFSELVVVQLFPLEQPSGFSSENLHAHFAPAAAISPLHPVSLSDRVQDMIRWLQQACKELSKTWTATEGSNYAEKYQVYKNFTASFAEQRRSVMKLLAAARRRSELNQEQQALRTAWDQLEEELWRCEADLERSLPPPLDSVVLWLQRGEAALKDEGEMTEGHAEAAKHARAKQDKLKTLIKEMNHYVTLTDSFHSVDDSGSVTVPSEKLDDIKNRLTGIRVTTKYEIIKLEYEESHHTVLDLLGVVKVKVQSWRTPYGSQQSVQVLLLDWHETVERRGLLLILTDALQSLKGKMDVYTRKASLGGDLQSVTRQVKEAESESELVKQMTAAAKEMMERVAFAWDVYNKNLTSLETWLVKSSAAETRDVSEWSSCHAQLNEAGNLLIEMTEASISSSLVEQLSKVNLQWAERMKKTVFVSEFWNKEIQSEPKVGSSSVLMLDSLTQEAGLLLRQPLEVASVPLKAVRQKLQVVLVSWRDVPDSHPQGVVVSLSAALRSETAAWLRVGRTQRGVYRRLLSPAEIRDADEGEAKGSRSYSTQQTFH</sequence>
<dbReference type="PANTHER" id="PTHR14514:SF4">
    <property type="entry name" value="NESPRIN-2"/>
    <property type="match status" value="1"/>
</dbReference>
<accession>A0A315VYB3</accession>
<evidence type="ECO:0000259" key="8">
    <source>
        <dbReference type="PROSITE" id="PS50021"/>
    </source>
</evidence>
<dbReference type="GO" id="GO:0003779">
    <property type="term" value="F:actin binding"/>
    <property type="evidence" value="ECO:0007669"/>
    <property type="project" value="UniProtKB-KW"/>
</dbReference>
<evidence type="ECO:0000313" key="10">
    <source>
        <dbReference type="Proteomes" id="UP000250572"/>
    </source>
</evidence>
<evidence type="ECO:0000256" key="7">
    <source>
        <dbReference type="SAM" id="MobiDB-lite"/>
    </source>
</evidence>
<dbReference type="InterPro" id="IPR001589">
    <property type="entry name" value="Actinin_actin-bd_CS"/>
</dbReference>
<keyword evidence="3" id="KW-0677">Repeat</keyword>
<dbReference type="Proteomes" id="UP000250572">
    <property type="component" value="Unassembled WGS sequence"/>
</dbReference>
<keyword evidence="4" id="KW-0472">Membrane</keyword>
<dbReference type="Gene3D" id="1.10.418.10">
    <property type="entry name" value="Calponin-like domain"/>
    <property type="match status" value="1"/>
</dbReference>
<dbReference type="Pfam" id="PF00307">
    <property type="entry name" value="CH"/>
    <property type="match status" value="1"/>
</dbReference>
<keyword evidence="6" id="KW-0175">Coiled coil</keyword>
<evidence type="ECO:0000256" key="5">
    <source>
        <dbReference type="ARBA" id="ARBA00023203"/>
    </source>
</evidence>
<organism evidence="9 10">
    <name type="scientific">Gambusia affinis</name>
    <name type="common">Western mosquitofish</name>
    <name type="synonym">Heterandria affinis</name>
    <dbReference type="NCBI Taxonomy" id="33528"/>
    <lineage>
        <taxon>Eukaryota</taxon>
        <taxon>Metazoa</taxon>
        <taxon>Chordata</taxon>
        <taxon>Craniata</taxon>
        <taxon>Vertebrata</taxon>
        <taxon>Euteleostomi</taxon>
        <taxon>Actinopterygii</taxon>
        <taxon>Neopterygii</taxon>
        <taxon>Teleostei</taxon>
        <taxon>Neoteleostei</taxon>
        <taxon>Acanthomorphata</taxon>
        <taxon>Ovalentaria</taxon>
        <taxon>Atherinomorphae</taxon>
        <taxon>Cyprinodontiformes</taxon>
        <taxon>Poeciliidae</taxon>
        <taxon>Poeciliinae</taxon>
        <taxon>Gambusia</taxon>
    </lineage>
</organism>
<reference evidence="9 10" key="1">
    <citation type="journal article" date="2018" name="G3 (Bethesda)">
        <title>A High-Quality Reference Genome for the Invasive Mosquitofish Gambusia affinis Using a Chicago Library.</title>
        <authorList>
            <person name="Hoffberg S.L."/>
            <person name="Troendle N.J."/>
            <person name="Glenn T.C."/>
            <person name="Mahmud O."/>
            <person name="Louha S."/>
            <person name="Chalopin D."/>
            <person name="Bennetzen J.L."/>
            <person name="Mauricio R."/>
        </authorList>
    </citation>
    <scope>NUCLEOTIDE SEQUENCE [LARGE SCALE GENOMIC DNA]</scope>
    <source>
        <strain evidence="9">NE01/NJP1002.9</strain>
        <tissue evidence="9">Muscle</tissue>
    </source>
</reference>
<keyword evidence="10" id="KW-1185">Reference proteome</keyword>
<dbReference type="InterPro" id="IPR001715">
    <property type="entry name" value="CH_dom"/>
</dbReference>
<protein>
    <recommendedName>
        <fullName evidence="8">Calponin-homology (CH) domain-containing protein</fullName>
    </recommendedName>
</protein>
<dbReference type="EMBL" id="NHOQ01001000">
    <property type="protein sequence ID" value="PWA27934.1"/>
    <property type="molecule type" value="Genomic_DNA"/>
</dbReference>
<dbReference type="SUPFAM" id="SSF47576">
    <property type="entry name" value="Calponin-homology domain, CH-domain"/>
    <property type="match status" value="1"/>
</dbReference>
<dbReference type="Pfam" id="PF25034">
    <property type="entry name" value="Spectrin_SYNE1"/>
    <property type="match status" value="1"/>
</dbReference>
<evidence type="ECO:0000256" key="6">
    <source>
        <dbReference type="SAM" id="Coils"/>
    </source>
</evidence>
<evidence type="ECO:0000256" key="2">
    <source>
        <dbReference type="ARBA" id="ARBA00022553"/>
    </source>
</evidence>
<name>A0A315VYB3_GAMAF</name>
<dbReference type="PROSITE" id="PS50021">
    <property type="entry name" value="CH"/>
    <property type="match status" value="1"/>
</dbReference>
<evidence type="ECO:0000256" key="3">
    <source>
        <dbReference type="ARBA" id="ARBA00022737"/>
    </source>
</evidence>
<dbReference type="PANTHER" id="PTHR14514">
    <property type="entry name" value="PKA ANCHORING PROTEIN"/>
    <property type="match status" value="1"/>
</dbReference>
<feature type="region of interest" description="Disordered" evidence="7">
    <location>
        <begin position="714"/>
        <end position="733"/>
    </location>
</feature>
<comment type="subcellular location">
    <subcellularLocation>
        <location evidence="1">Endomembrane system</location>
    </subcellularLocation>
</comment>
<comment type="caution">
    <text evidence="9">The sequence shown here is derived from an EMBL/GenBank/DDBJ whole genome shotgun (WGS) entry which is preliminary data.</text>
</comment>
<evidence type="ECO:0000256" key="4">
    <source>
        <dbReference type="ARBA" id="ARBA00023136"/>
    </source>
</evidence>
<dbReference type="PROSITE" id="PS00019">
    <property type="entry name" value="ACTININ_1"/>
    <property type="match status" value="1"/>
</dbReference>